<organism evidence="2">
    <name type="scientific">Candidatus Kentrum sp. LPFa</name>
    <dbReference type="NCBI Taxonomy" id="2126335"/>
    <lineage>
        <taxon>Bacteria</taxon>
        <taxon>Pseudomonadati</taxon>
        <taxon>Pseudomonadota</taxon>
        <taxon>Gammaproteobacteria</taxon>
        <taxon>Candidatus Kentrum</taxon>
    </lineage>
</organism>
<dbReference type="EMBL" id="CAADFK010000031">
    <property type="protein sequence ID" value="VFK12203.1"/>
    <property type="molecule type" value="Genomic_DNA"/>
</dbReference>
<accession>A0A450W573</accession>
<feature type="transmembrane region" description="Helical" evidence="1">
    <location>
        <begin position="103"/>
        <end position="128"/>
    </location>
</feature>
<keyword evidence="1" id="KW-0812">Transmembrane</keyword>
<evidence type="ECO:0000313" key="2">
    <source>
        <dbReference type="EMBL" id="VFK12203.1"/>
    </source>
</evidence>
<keyword evidence="1" id="KW-0472">Membrane</keyword>
<proteinExistence type="predicted"/>
<dbReference type="AlphaFoldDB" id="A0A450W573"/>
<protein>
    <submittedName>
        <fullName evidence="2">Uncharacterized protein</fullName>
    </submittedName>
</protein>
<name>A0A450W573_9GAMM</name>
<keyword evidence="1" id="KW-1133">Transmembrane helix</keyword>
<sequence>MVNEVDPIETTNATLVAPEQAPVSDPKPLTGKEKAGVSLAWGIISVLVVFLVIILTIFVWGEHRFLIGLEQLESLKNPTPENLEKLSQLVAALESKHKSFRTFWFDILQLILLNVLFPTLTALLGYIFGASKNNSAINLE</sequence>
<evidence type="ECO:0000256" key="1">
    <source>
        <dbReference type="SAM" id="Phobius"/>
    </source>
</evidence>
<gene>
    <name evidence="2" type="ORF">BECKLPF1236B_GA0070989_103113</name>
</gene>
<feature type="transmembrane region" description="Helical" evidence="1">
    <location>
        <begin position="39"/>
        <end position="60"/>
    </location>
</feature>
<reference evidence="2" key="1">
    <citation type="submission" date="2019-02" db="EMBL/GenBank/DDBJ databases">
        <authorList>
            <person name="Gruber-Vodicka R. H."/>
            <person name="Seah K. B. B."/>
        </authorList>
    </citation>
    <scope>NUCLEOTIDE SEQUENCE</scope>
    <source>
        <strain evidence="2">BECK_S313</strain>
    </source>
</reference>